<organism evidence="6 7">
    <name type="scientific">Salisediminibacterium halotolerans</name>
    <dbReference type="NCBI Taxonomy" id="517425"/>
    <lineage>
        <taxon>Bacteria</taxon>
        <taxon>Bacillati</taxon>
        <taxon>Bacillota</taxon>
        <taxon>Bacilli</taxon>
        <taxon>Bacillales</taxon>
        <taxon>Bacillaceae</taxon>
        <taxon>Salisediminibacterium</taxon>
    </lineage>
</organism>
<dbReference type="AlphaFoldDB" id="A0A1H9SCF3"/>
<dbReference type="RefSeq" id="WP_093072399.1">
    <property type="nucleotide sequence ID" value="NZ_FOGV01000006.1"/>
</dbReference>
<comment type="catalytic activity">
    <reaction evidence="5">
        <text>(6S)-5-formyl-5,6,7,8-tetrahydrofolate + ATP = (6R)-5,10-methenyltetrahydrofolate + ADP + phosphate</text>
        <dbReference type="Rhea" id="RHEA:10488"/>
        <dbReference type="ChEBI" id="CHEBI:30616"/>
        <dbReference type="ChEBI" id="CHEBI:43474"/>
        <dbReference type="ChEBI" id="CHEBI:57455"/>
        <dbReference type="ChEBI" id="CHEBI:57457"/>
        <dbReference type="ChEBI" id="CHEBI:456216"/>
        <dbReference type="EC" id="6.3.3.2"/>
    </reaction>
</comment>
<dbReference type="PIRSF" id="PIRSF006806">
    <property type="entry name" value="FTHF_cligase"/>
    <property type="match status" value="1"/>
</dbReference>
<name>A0A1H9SCF3_9BACI</name>
<gene>
    <name evidence="6" type="ORF">SAMN05444126_106115</name>
</gene>
<evidence type="ECO:0000256" key="3">
    <source>
        <dbReference type="ARBA" id="ARBA00022840"/>
    </source>
</evidence>
<protein>
    <recommendedName>
        <fullName evidence="5">5-formyltetrahydrofolate cyclo-ligase</fullName>
        <ecNumber evidence="5">6.3.3.2</ecNumber>
    </recommendedName>
</protein>
<dbReference type="GO" id="GO:0046872">
    <property type="term" value="F:metal ion binding"/>
    <property type="evidence" value="ECO:0007669"/>
    <property type="project" value="UniProtKB-KW"/>
</dbReference>
<dbReference type="PANTHER" id="PTHR23407">
    <property type="entry name" value="ATPASE INHIBITOR/5-FORMYLTETRAHYDROFOLATE CYCLO-LIGASE"/>
    <property type="match status" value="1"/>
</dbReference>
<dbReference type="NCBIfam" id="TIGR02727">
    <property type="entry name" value="MTHFS_bact"/>
    <property type="match status" value="1"/>
</dbReference>
<dbReference type="InterPro" id="IPR037171">
    <property type="entry name" value="NagB/RpiA_transferase-like"/>
</dbReference>
<accession>A0A1H9SCF3</accession>
<keyword evidence="5" id="KW-0479">Metal-binding</keyword>
<dbReference type="GO" id="GO:0030272">
    <property type="term" value="F:5-formyltetrahydrofolate cyclo-ligase activity"/>
    <property type="evidence" value="ECO:0007669"/>
    <property type="project" value="UniProtKB-EC"/>
</dbReference>
<keyword evidence="3 4" id="KW-0067">ATP-binding</keyword>
<reference evidence="7" key="1">
    <citation type="submission" date="2016-10" db="EMBL/GenBank/DDBJ databases">
        <authorList>
            <person name="de Groot N.N."/>
        </authorList>
    </citation>
    <scope>NUCLEOTIDE SEQUENCE [LARGE SCALE GENOMIC DNA]</scope>
    <source>
        <strain evidence="7">10nlg</strain>
    </source>
</reference>
<keyword evidence="5" id="KW-0460">Magnesium</keyword>
<evidence type="ECO:0000313" key="7">
    <source>
        <dbReference type="Proteomes" id="UP000199318"/>
    </source>
</evidence>
<dbReference type="EMBL" id="FOGV01000006">
    <property type="protein sequence ID" value="SER81869.1"/>
    <property type="molecule type" value="Genomic_DNA"/>
</dbReference>
<dbReference type="GO" id="GO:0009396">
    <property type="term" value="P:folic acid-containing compound biosynthetic process"/>
    <property type="evidence" value="ECO:0007669"/>
    <property type="project" value="TreeGrafter"/>
</dbReference>
<dbReference type="Proteomes" id="UP000199318">
    <property type="component" value="Unassembled WGS sequence"/>
</dbReference>
<feature type="binding site" evidence="4">
    <location>
        <begin position="3"/>
        <end position="7"/>
    </location>
    <ligand>
        <name>ATP</name>
        <dbReference type="ChEBI" id="CHEBI:30616"/>
    </ligand>
</feature>
<comment type="cofactor">
    <cofactor evidence="5">
        <name>Mg(2+)</name>
        <dbReference type="ChEBI" id="CHEBI:18420"/>
    </cofactor>
</comment>
<evidence type="ECO:0000313" key="6">
    <source>
        <dbReference type="EMBL" id="SER81869.1"/>
    </source>
</evidence>
<dbReference type="SUPFAM" id="SSF100950">
    <property type="entry name" value="NagB/RpiA/CoA transferase-like"/>
    <property type="match status" value="1"/>
</dbReference>
<dbReference type="Pfam" id="PF01812">
    <property type="entry name" value="5-FTHF_cyc-lig"/>
    <property type="match status" value="1"/>
</dbReference>
<dbReference type="GO" id="GO:0035999">
    <property type="term" value="P:tetrahydrofolate interconversion"/>
    <property type="evidence" value="ECO:0007669"/>
    <property type="project" value="TreeGrafter"/>
</dbReference>
<evidence type="ECO:0000256" key="4">
    <source>
        <dbReference type="PIRSR" id="PIRSR006806-1"/>
    </source>
</evidence>
<dbReference type="GO" id="GO:0005524">
    <property type="term" value="F:ATP binding"/>
    <property type="evidence" value="ECO:0007669"/>
    <property type="project" value="UniProtKB-KW"/>
</dbReference>
<dbReference type="Gene3D" id="3.40.50.10420">
    <property type="entry name" value="NagB/RpiA/CoA transferase-like"/>
    <property type="match status" value="1"/>
</dbReference>
<sequence>MSKKRFRENVRNQLQMKDKERVKEETEAVQNRLFAHDVWQKSSVIALTYAVGDEFPTKQIIEQAFNEGKRIAMPKCVPETKDMRFYEIEQLDQLEPSFFGLMEPDPDQCKKIVRDQIDLLIVPGLVYDRKGYRIGFGGGYFDRFLAGYRSFDTVSLAYREQLAAERFPNEPHDQRVNFVITADEVIECQ</sequence>
<dbReference type="OrthoDB" id="9801938at2"/>
<proteinExistence type="inferred from homology"/>
<dbReference type="InterPro" id="IPR002698">
    <property type="entry name" value="FTHF_cligase"/>
</dbReference>
<dbReference type="PANTHER" id="PTHR23407:SF1">
    <property type="entry name" value="5-FORMYLTETRAHYDROFOLATE CYCLO-LIGASE"/>
    <property type="match status" value="1"/>
</dbReference>
<comment type="similarity">
    <text evidence="1 5">Belongs to the 5-formyltetrahydrofolate cyclo-ligase family.</text>
</comment>
<evidence type="ECO:0000256" key="5">
    <source>
        <dbReference type="RuleBase" id="RU361279"/>
    </source>
</evidence>
<dbReference type="STRING" id="1464123.SAMN05444126_106115"/>
<keyword evidence="7" id="KW-1185">Reference proteome</keyword>
<evidence type="ECO:0000256" key="1">
    <source>
        <dbReference type="ARBA" id="ARBA00010638"/>
    </source>
</evidence>
<evidence type="ECO:0000256" key="2">
    <source>
        <dbReference type="ARBA" id="ARBA00022741"/>
    </source>
</evidence>
<dbReference type="InterPro" id="IPR024185">
    <property type="entry name" value="FTHF_cligase-like_sf"/>
</dbReference>
<comment type="caution">
    <text evidence="6">The sequence shown here is derived from an EMBL/GenBank/DDBJ whole genome shotgun (WGS) entry which is preliminary data.</text>
</comment>
<keyword evidence="2 4" id="KW-0547">Nucleotide-binding</keyword>
<feature type="binding site" evidence="4">
    <location>
        <position position="54"/>
    </location>
    <ligand>
        <name>substrate</name>
    </ligand>
</feature>
<dbReference type="EC" id="6.3.3.2" evidence="5"/>